<dbReference type="GO" id="GO:0005737">
    <property type="term" value="C:cytoplasm"/>
    <property type="evidence" value="ECO:0007669"/>
    <property type="project" value="TreeGrafter"/>
</dbReference>
<dbReference type="PANTHER" id="PTHR13391:SF0">
    <property type="entry name" value="PROTEIN MISATO HOMOLOG 1"/>
    <property type="match status" value="1"/>
</dbReference>
<dbReference type="Proteomes" id="UP000265618">
    <property type="component" value="Unassembled WGS sequence"/>
</dbReference>
<dbReference type="Pfam" id="PF14881">
    <property type="entry name" value="Tubulin_3"/>
    <property type="match status" value="1"/>
</dbReference>
<dbReference type="GO" id="GO:0007005">
    <property type="term" value="P:mitochondrion organization"/>
    <property type="evidence" value="ECO:0007669"/>
    <property type="project" value="InterPro"/>
</dbReference>
<feature type="compositionally biased region" description="Acidic residues" evidence="1">
    <location>
        <begin position="78"/>
        <end position="91"/>
    </location>
</feature>
<gene>
    <name evidence="3" type="ORF">KIPB_009063</name>
</gene>
<dbReference type="InterPro" id="IPR036525">
    <property type="entry name" value="Tubulin/FtsZ_GTPase_sf"/>
</dbReference>
<feature type="region of interest" description="Disordered" evidence="1">
    <location>
        <begin position="1"/>
        <end position="102"/>
    </location>
</feature>
<evidence type="ECO:0000259" key="2">
    <source>
        <dbReference type="Pfam" id="PF14881"/>
    </source>
</evidence>
<name>A0A9K3D132_9EUKA</name>
<dbReference type="SUPFAM" id="SSF52490">
    <property type="entry name" value="Tubulin nucleotide-binding domain-like"/>
    <property type="match status" value="1"/>
</dbReference>
<dbReference type="AlphaFoldDB" id="A0A9K3D132"/>
<evidence type="ECO:0000313" key="3">
    <source>
        <dbReference type="EMBL" id="GIQ87093.1"/>
    </source>
</evidence>
<accession>A0A9K3D132</accession>
<evidence type="ECO:0000256" key="1">
    <source>
        <dbReference type="SAM" id="MobiDB-lite"/>
    </source>
</evidence>
<evidence type="ECO:0000313" key="4">
    <source>
        <dbReference type="Proteomes" id="UP000265618"/>
    </source>
</evidence>
<dbReference type="PANTHER" id="PTHR13391">
    <property type="entry name" value="MITOCHONDRIAL DISTRIBUTION REGULATOR MISATO"/>
    <property type="match status" value="1"/>
</dbReference>
<reference evidence="3 4" key="1">
    <citation type="journal article" date="2018" name="PLoS ONE">
        <title>The draft genome of Kipferlia bialata reveals reductive genome evolution in fornicate parasites.</title>
        <authorList>
            <person name="Tanifuji G."/>
            <person name="Takabayashi S."/>
            <person name="Kume K."/>
            <person name="Takagi M."/>
            <person name="Nakayama T."/>
            <person name="Kamikawa R."/>
            <person name="Inagaki Y."/>
            <person name="Hashimoto T."/>
        </authorList>
    </citation>
    <scope>NUCLEOTIDE SEQUENCE [LARGE SCALE GENOMIC DNA]</scope>
    <source>
        <strain evidence="3">NY0173</strain>
    </source>
</reference>
<organism evidence="3 4">
    <name type="scientific">Kipferlia bialata</name>
    <dbReference type="NCBI Taxonomy" id="797122"/>
    <lineage>
        <taxon>Eukaryota</taxon>
        <taxon>Metamonada</taxon>
        <taxon>Carpediemonas-like organisms</taxon>
        <taxon>Kipferlia</taxon>
    </lineage>
</organism>
<proteinExistence type="predicted"/>
<comment type="caution">
    <text evidence="3">The sequence shown here is derived from an EMBL/GenBank/DDBJ whole genome shotgun (WGS) entry which is preliminary data.</text>
</comment>
<dbReference type="Gene3D" id="3.40.50.1440">
    <property type="entry name" value="Tubulin/FtsZ, GTPase domain"/>
    <property type="match status" value="1"/>
</dbReference>
<protein>
    <recommendedName>
        <fullName evidence="2">DML1/Misato tubulin domain-containing protein</fullName>
    </recommendedName>
</protein>
<dbReference type="InterPro" id="IPR029209">
    <property type="entry name" value="DML1/Misato_tubulin"/>
</dbReference>
<dbReference type="EMBL" id="BDIP01002966">
    <property type="protein sequence ID" value="GIQ87093.1"/>
    <property type="molecule type" value="Genomic_DNA"/>
</dbReference>
<dbReference type="InterPro" id="IPR049942">
    <property type="entry name" value="DML1/Misato"/>
</dbReference>
<feature type="domain" description="DML1/Misato tubulin" evidence="2">
    <location>
        <begin position="219"/>
        <end position="391"/>
    </location>
</feature>
<keyword evidence="4" id="KW-1185">Reference proteome</keyword>
<sequence length="635" mass="67634">MQHHIGTLSGSDAEVVANDPASDLSNVPGYGSVPKPSPSRPSRIQRWVGGERQVEEEEEVHAPAPRSRYLGVDRGQEEGDVSDDVDSESDGYEGKGDPTPSAEAASALTYASYWEALTSKAKQTGEDPEDAVPEGEREVVPVFTEAYTSWGAYALSLLNMGRSLHGVTGWEYMSAGKGAALRKGQVHPLQALKDSTQMLLASSNVYAMDTPTPADIDAQPILAQFERYEQGLAVFAKEGEAVLDRVRRWAEGCDRVACTQLITSSDSGWGGMAAMLAADMVDEYSKRPLLLFDVCDDYRVSPVRGMSRAQAQQEAVKAKTRLVNRGLLLSALSEEGRGFTSMIPLSLDSLGRSQVLGLNSPLCPSSTDTSLYASTALPALAVHAATASGRLDCHRHGVPGAALTASRRLPAQLLSAPYMETDMALYNTQTECGDSVKTTAGRLSLSPYRESGAAREWLPGASFGVCGVGMDMSLASADPRDGAAVLRRDLALRDTVQSRAHTNTAVVAMTAPRVGLSPAYPAMFPPHEVRYERVAEGGGLESVTVRGPATRSSLGCAIEYRTCAGLQHAIKEGAQGMKRLGAELGYNPGAGSSCGLSGIDVCDITDSAEGLYEVAEAYDPMPFGMQGERYEESDW</sequence>